<evidence type="ECO:0000313" key="1">
    <source>
        <dbReference type="EMBL" id="OJA17940.1"/>
    </source>
</evidence>
<sequence length="96" mass="10489">MVHADRCMGFKVWNLLSWVQFLHNISGLDKDYPIHDLTPGIYIGSLALSSRTPIPNFHSLSPEHCSYLAPLCLTNAGSPTVDENMSTMGGGCCKHA</sequence>
<proteinExistence type="predicted"/>
<evidence type="ECO:0000313" key="2">
    <source>
        <dbReference type="Proteomes" id="UP000183567"/>
    </source>
</evidence>
<reference evidence="1 2" key="1">
    <citation type="submission" date="2016-03" db="EMBL/GenBank/DDBJ databases">
        <title>Comparative genomics of the ectomycorrhizal sister species Rhizopogon vinicolor and Rhizopogon vesiculosus (Basidiomycota: Boletales) reveals a divergence of the mating type B locus.</title>
        <authorList>
            <person name="Mujic A.B."/>
            <person name="Kuo A."/>
            <person name="Tritt A."/>
            <person name="Lipzen A."/>
            <person name="Chen C."/>
            <person name="Johnson J."/>
            <person name="Sharma A."/>
            <person name="Barry K."/>
            <person name="Grigoriev I.V."/>
            <person name="Spatafora J.W."/>
        </authorList>
    </citation>
    <scope>NUCLEOTIDE SEQUENCE [LARGE SCALE GENOMIC DNA]</scope>
    <source>
        <strain evidence="1 2">AM-OR11-056</strain>
    </source>
</reference>
<dbReference type="AlphaFoldDB" id="A0A1J8R215"/>
<organism evidence="1 2">
    <name type="scientific">Rhizopogon vesiculosus</name>
    <dbReference type="NCBI Taxonomy" id="180088"/>
    <lineage>
        <taxon>Eukaryota</taxon>
        <taxon>Fungi</taxon>
        <taxon>Dikarya</taxon>
        <taxon>Basidiomycota</taxon>
        <taxon>Agaricomycotina</taxon>
        <taxon>Agaricomycetes</taxon>
        <taxon>Agaricomycetidae</taxon>
        <taxon>Boletales</taxon>
        <taxon>Suillineae</taxon>
        <taxon>Rhizopogonaceae</taxon>
        <taxon>Rhizopogon</taxon>
    </lineage>
</organism>
<dbReference type="Proteomes" id="UP000183567">
    <property type="component" value="Unassembled WGS sequence"/>
</dbReference>
<keyword evidence="2" id="KW-1185">Reference proteome</keyword>
<dbReference type="EMBL" id="LVVM01001740">
    <property type="protein sequence ID" value="OJA17940.1"/>
    <property type="molecule type" value="Genomic_DNA"/>
</dbReference>
<comment type="caution">
    <text evidence="1">The sequence shown here is derived from an EMBL/GenBank/DDBJ whole genome shotgun (WGS) entry which is preliminary data.</text>
</comment>
<accession>A0A1J8R215</accession>
<name>A0A1J8R215_9AGAM</name>
<protein>
    <submittedName>
        <fullName evidence="1">Uncharacterized protein</fullName>
    </submittedName>
</protein>
<gene>
    <name evidence="1" type="ORF">AZE42_03473</name>
</gene>